<evidence type="ECO:0000313" key="2">
    <source>
        <dbReference type="EMBL" id="MBZ4184738.1"/>
    </source>
</evidence>
<proteinExistence type="inferred from homology"/>
<keyword evidence="3" id="KW-1185">Reference proteome</keyword>
<organism evidence="2 3">
    <name type="scientific">Thermomonas beijingensis</name>
    <dbReference type="NCBI Taxonomy" id="2872701"/>
    <lineage>
        <taxon>Bacteria</taxon>
        <taxon>Pseudomonadati</taxon>
        <taxon>Pseudomonadota</taxon>
        <taxon>Gammaproteobacteria</taxon>
        <taxon>Lysobacterales</taxon>
        <taxon>Lysobacteraceae</taxon>
        <taxon>Thermomonas</taxon>
    </lineage>
</organism>
<comment type="caution">
    <text evidence="2">The sequence shown here is derived from an EMBL/GenBank/DDBJ whole genome shotgun (WGS) entry which is preliminary data.</text>
</comment>
<protein>
    <submittedName>
        <fullName evidence="2">Type II toxin-antitoxin system prevent-host-death family antitoxin</fullName>
    </submittedName>
</protein>
<dbReference type="RefSeq" id="WP_223625268.1">
    <property type="nucleotide sequence ID" value="NZ_JAIQDJ010000001.1"/>
</dbReference>
<dbReference type="InterPro" id="IPR036165">
    <property type="entry name" value="YefM-like_sf"/>
</dbReference>
<name>A0ABS7TA55_9GAMM</name>
<dbReference type="EMBL" id="JAIQDJ010000001">
    <property type="protein sequence ID" value="MBZ4184738.1"/>
    <property type="molecule type" value="Genomic_DNA"/>
</dbReference>
<evidence type="ECO:0000256" key="1">
    <source>
        <dbReference type="ARBA" id="ARBA00009981"/>
    </source>
</evidence>
<accession>A0ABS7TA55</accession>
<dbReference type="SUPFAM" id="SSF143120">
    <property type="entry name" value="YefM-like"/>
    <property type="match status" value="1"/>
</dbReference>
<sequence length="117" mass="13021">MAVAALNTLDTLPQTPASDVKKLGWRGVMKVVARSGKVVVTNHGRPEAVVLSTTDYDDLLQEALETRARKQAALDVLSRQFDERLKVLQTREARDKLRGILRRPIDFGGNTFTGNEF</sequence>
<evidence type="ECO:0000313" key="3">
    <source>
        <dbReference type="Proteomes" id="UP001430290"/>
    </source>
</evidence>
<dbReference type="Gene3D" id="3.40.1620.10">
    <property type="entry name" value="YefM-like domain"/>
    <property type="match status" value="1"/>
</dbReference>
<reference evidence="2" key="1">
    <citation type="submission" date="2021-09" db="EMBL/GenBank/DDBJ databases">
        <authorList>
            <person name="Wu T."/>
            <person name="Guo S.Z."/>
        </authorList>
    </citation>
    <scope>NUCLEOTIDE SEQUENCE</scope>
    <source>
        <strain evidence="2">RSS-23</strain>
    </source>
</reference>
<comment type="similarity">
    <text evidence="1">Belongs to the phD/YefM antitoxin family.</text>
</comment>
<dbReference type="NCBIfam" id="TIGR01552">
    <property type="entry name" value="phd_fam"/>
    <property type="match status" value="1"/>
</dbReference>
<gene>
    <name evidence="2" type="ORF">K7B09_00125</name>
</gene>
<dbReference type="Proteomes" id="UP001430290">
    <property type="component" value="Unassembled WGS sequence"/>
</dbReference>